<feature type="binding site" evidence="15">
    <location>
        <position position="181"/>
    </location>
    <ligand>
        <name>Ca(2+)</name>
        <dbReference type="ChEBI" id="CHEBI:29108"/>
        <label>1</label>
    </ligand>
</feature>
<evidence type="ECO:0000256" key="15">
    <source>
        <dbReference type="PIRSR" id="PIRSR001024-3"/>
    </source>
</evidence>
<dbReference type="InterPro" id="IPR013777">
    <property type="entry name" value="A-amylase-like"/>
</dbReference>
<comment type="similarity">
    <text evidence="3 18">Belongs to the glycosyl hydrolase 13 family.</text>
</comment>
<dbReference type="FunFam" id="3.20.20.80:FF:000120">
    <property type="entry name" value="Alpha-amylase A"/>
    <property type="match status" value="1"/>
</dbReference>
<evidence type="ECO:0000256" key="2">
    <source>
        <dbReference type="ARBA" id="ARBA00001913"/>
    </source>
</evidence>
<keyword evidence="5 15" id="KW-0479">Metal-binding</keyword>
<dbReference type="Pfam" id="PF00128">
    <property type="entry name" value="Alpha-amylase"/>
    <property type="match status" value="1"/>
</dbReference>
<feature type="binding site" evidence="15">
    <location>
        <position position="225"/>
    </location>
    <ligand>
        <name>Ca(2+)</name>
        <dbReference type="ChEBI" id="CHEBI:29108"/>
        <label>1</label>
    </ligand>
</feature>
<reference evidence="22" key="1">
    <citation type="submission" date="2020-12" db="EMBL/GenBank/DDBJ databases">
        <title>Metabolic potential, ecology and presence of endohyphal bacteria is reflected in genomic diversity of Mucoromycotina.</title>
        <authorList>
            <person name="Muszewska A."/>
            <person name="Okrasinska A."/>
            <person name="Steczkiewicz K."/>
            <person name="Drgas O."/>
            <person name="Orlowska M."/>
            <person name="Perlinska-Lenart U."/>
            <person name="Aleksandrzak-Piekarczyk T."/>
            <person name="Szatraj K."/>
            <person name="Zielenkiewicz U."/>
            <person name="Pilsyk S."/>
            <person name="Malc E."/>
            <person name="Mieczkowski P."/>
            <person name="Kruszewska J.S."/>
            <person name="Biernat P."/>
            <person name="Pawlowska J."/>
        </authorList>
    </citation>
    <scope>NUCLEOTIDE SEQUENCE</scope>
    <source>
        <strain evidence="22">WA0000051536</strain>
    </source>
</reference>
<feature type="binding site" evidence="17">
    <location>
        <position position="358"/>
    </location>
    <ligand>
        <name>substrate</name>
    </ligand>
</feature>
<keyword evidence="7 19" id="KW-0378">Hydrolase</keyword>
<dbReference type="AlphaFoldDB" id="A0A8H7U967"/>
<evidence type="ECO:0000256" key="17">
    <source>
        <dbReference type="PIRSR" id="PIRSR001024-5"/>
    </source>
</evidence>
<evidence type="ECO:0000256" key="10">
    <source>
        <dbReference type="ARBA" id="ARBA00023180"/>
    </source>
</evidence>
<dbReference type="InterPro" id="IPR006046">
    <property type="entry name" value="Alpha_amylase"/>
</dbReference>
<comment type="catalytic activity">
    <reaction evidence="1 19">
        <text>Endohydrolysis of (1-&gt;4)-alpha-D-glucosidic linkages in polysaccharides containing three or more (1-&gt;4)-alpha-linked D-glucose units.</text>
        <dbReference type="EC" id="3.2.1.1"/>
    </reaction>
</comment>
<keyword evidence="23" id="KW-1185">Reference proteome</keyword>
<dbReference type="PANTHER" id="PTHR10357:SF215">
    <property type="entry name" value="ALPHA-AMYLASE 1"/>
    <property type="match status" value="1"/>
</dbReference>
<dbReference type="GO" id="GO:0005509">
    <property type="term" value="F:calcium ion binding"/>
    <property type="evidence" value="ECO:0007669"/>
    <property type="project" value="InterPro"/>
</dbReference>
<feature type="binding site" evidence="17">
    <location>
        <position position="106"/>
    </location>
    <ligand>
        <name>substrate</name>
    </ligand>
</feature>
<evidence type="ECO:0000313" key="22">
    <source>
        <dbReference type="EMBL" id="KAG2173032.1"/>
    </source>
</evidence>
<evidence type="ECO:0000256" key="7">
    <source>
        <dbReference type="ARBA" id="ARBA00022801"/>
    </source>
</evidence>
<dbReference type="EMBL" id="JAEPRA010000020">
    <property type="protein sequence ID" value="KAG2173032.1"/>
    <property type="molecule type" value="Genomic_DNA"/>
</dbReference>
<evidence type="ECO:0000256" key="16">
    <source>
        <dbReference type="PIRSR" id="PIRSR001024-4"/>
    </source>
</evidence>
<dbReference type="GO" id="GO:0004556">
    <property type="term" value="F:alpha-amylase activity"/>
    <property type="evidence" value="ECO:0007669"/>
    <property type="project" value="UniProtKB-UniRule"/>
</dbReference>
<dbReference type="PRINTS" id="PR00110">
    <property type="entry name" value="ALPHAAMYLASE"/>
</dbReference>
<dbReference type="SUPFAM" id="SSF51011">
    <property type="entry name" value="Glycosyl hydrolase domain"/>
    <property type="match status" value="1"/>
</dbReference>
<evidence type="ECO:0000256" key="11">
    <source>
        <dbReference type="ARBA" id="ARBA00023277"/>
    </source>
</evidence>
<evidence type="ECO:0000256" key="12">
    <source>
        <dbReference type="ARBA" id="ARBA00023295"/>
    </source>
</evidence>
<keyword evidence="10" id="KW-0325">Glycoprotein</keyword>
<dbReference type="SMART" id="SM00642">
    <property type="entry name" value="Aamy"/>
    <property type="match status" value="1"/>
</dbReference>
<dbReference type="Gene3D" id="3.20.20.80">
    <property type="entry name" value="Glycosidases"/>
    <property type="match status" value="1"/>
</dbReference>
<feature type="site" description="Transition state stabilizer" evidence="14">
    <location>
        <position position="311"/>
    </location>
</feature>
<protein>
    <recommendedName>
        <fullName evidence="4 19">Alpha-amylase</fullName>
        <ecNumber evidence="4 19">3.2.1.1</ecNumber>
    </recommendedName>
</protein>
<dbReference type="InterPro" id="IPR015340">
    <property type="entry name" value="A_amylase_C_dom"/>
</dbReference>
<dbReference type="CDD" id="cd11319">
    <property type="entry name" value="AmyAc_euk_AmyA"/>
    <property type="match status" value="1"/>
</dbReference>
<feature type="chain" id="PRO_5034621756" description="Alpha-amylase" evidence="20">
    <location>
        <begin position="20"/>
        <end position="467"/>
    </location>
</feature>
<feature type="binding site" evidence="17">
    <location>
        <position position="249"/>
    </location>
    <ligand>
        <name>substrate</name>
    </ligand>
</feature>
<keyword evidence="11 19" id="KW-0119">Carbohydrate metabolism</keyword>
<comment type="cofactor">
    <cofactor evidence="2">
        <name>Ca(2+)</name>
        <dbReference type="ChEBI" id="CHEBI:29108"/>
    </cofactor>
</comment>
<feature type="binding site" evidence="17">
    <location>
        <position position="219"/>
    </location>
    <ligand>
        <name>substrate</name>
    </ligand>
</feature>
<evidence type="ECO:0000256" key="19">
    <source>
        <dbReference type="RuleBase" id="RU361134"/>
    </source>
</evidence>
<evidence type="ECO:0000256" key="5">
    <source>
        <dbReference type="ARBA" id="ARBA00022723"/>
    </source>
</evidence>
<dbReference type="Proteomes" id="UP000612746">
    <property type="component" value="Unassembled WGS sequence"/>
</dbReference>
<dbReference type="SUPFAM" id="SSF51445">
    <property type="entry name" value="(Trans)glycosidases"/>
    <property type="match status" value="1"/>
</dbReference>
<feature type="domain" description="Glycosyl hydrolase family 13 catalytic" evidence="21">
    <location>
        <begin position="44"/>
        <end position="383"/>
    </location>
</feature>
<evidence type="ECO:0000256" key="8">
    <source>
        <dbReference type="ARBA" id="ARBA00022837"/>
    </source>
</evidence>
<accession>A0A8H7U967</accession>
<evidence type="ECO:0000313" key="23">
    <source>
        <dbReference type="Proteomes" id="UP000612746"/>
    </source>
</evidence>
<feature type="signal peptide" evidence="20">
    <location>
        <begin position="1"/>
        <end position="19"/>
    </location>
</feature>
<feature type="binding site" evidence="15">
    <location>
        <position position="221"/>
    </location>
    <ligand>
        <name>Ca(2+)</name>
        <dbReference type="ChEBI" id="CHEBI:29108"/>
        <label>2</label>
    </ligand>
</feature>
<dbReference type="EC" id="3.2.1.1" evidence="4 19"/>
<evidence type="ECO:0000256" key="20">
    <source>
        <dbReference type="SAM" id="SignalP"/>
    </source>
</evidence>
<evidence type="ECO:0000256" key="4">
    <source>
        <dbReference type="ARBA" id="ARBA00012595"/>
    </source>
</evidence>
<evidence type="ECO:0000259" key="21">
    <source>
        <dbReference type="SMART" id="SM00642"/>
    </source>
</evidence>
<evidence type="ECO:0000256" key="1">
    <source>
        <dbReference type="ARBA" id="ARBA00000548"/>
    </source>
</evidence>
<feature type="disulfide bond" evidence="16">
    <location>
        <begin position="170"/>
        <end position="183"/>
    </location>
</feature>
<feature type="binding site" evidence="15">
    <location>
        <position position="245"/>
    </location>
    <ligand>
        <name>Ca(2+)</name>
        <dbReference type="ChEBI" id="CHEBI:29108"/>
        <label>2</label>
    </ligand>
</feature>
<feature type="active site" description="Nucleophile" evidence="13">
    <location>
        <position position="221"/>
    </location>
</feature>
<evidence type="ECO:0000256" key="6">
    <source>
        <dbReference type="ARBA" id="ARBA00022729"/>
    </source>
</evidence>
<dbReference type="PIRSF" id="PIRSF001024">
    <property type="entry name" value="Alph-amyl_fung"/>
    <property type="match status" value="1"/>
</dbReference>
<evidence type="ECO:0000256" key="14">
    <source>
        <dbReference type="PIRSR" id="PIRSR001024-2"/>
    </source>
</evidence>
<feature type="binding site" evidence="17">
    <location>
        <position position="311"/>
    </location>
    <ligand>
        <name>substrate</name>
    </ligand>
</feature>
<comment type="caution">
    <text evidence="22">The sequence shown here is derived from an EMBL/GenBank/DDBJ whole genome shotgun (WGS) entry which is preliminary data.</text>
</comment>
<proteinExistence type="inferred from homology"/>
<feature type="binding site" evidence="15">
    <location>
        <position position="190"/>
    </location>
    <ligand>
        <name>Ca(2+)</name>
        <dbReference type="ChEBI" id="CHEBI:29108"/>
        <label>1</label>
    </ligand>
</feature>
<evidence type="ECO:0000256" key="3">
    <source>
        <dbReference type="ARBA" id="ARBA00008061"/>
    </source>
</evidence>
<evidence type="ECO:0000256" key="18">
    <source>
        <dbReference type="RuleBase" id="RU003615"/>
    </source>
</evidence>
<organism evidence="22 23">
    <name type="scientific">Umbelopsis vinacea</name>
    <dbReference type="NCBI Taxonomy" id="44442"/>
    <lineage>
        <taxon>Eukaryota</taxon>
        <taxon>Fungi</taxon>
        <taxon>Fungi incertae sedis</taxon>
        <taxon>Mucoromycota</taxon>
        <taxon>Mucoromycotina</taxon>
        <taxon>Umbelopsidomycetes</taxon>
        <taxon>Umbelopsidales</taxon>
        <taxon>Umbelopsidaceae</taxon>
        <taxon>Umbelopsis</taxon>
    </lineage>
</organism>
<feature type="binding site" evidence="15">
    <location>
        <position position="144"/>
    </location>
    <ligand>
        <name>Ca(2+)</name>
        <dbReference type="ChEBI" id="CHEBI:29108"/>
        <label>1</label>
    </ligand>
</feature>
<dbReference type="PANTHER" id="PTHR10357">
    <property type="entry name" value="ALPHA-AMYLASE FAMILY MEMBER"/>
    <property type="match status" value="1"/>
</dbReference>
<evidence type="ECO:0000256" key="13">
    <source>
        <dbReference type="PIRSR" id="PIRSR001024-1"/>
    </source>
</evidence>
<dbReference type="InterPro" id="IPR006047">
    <property type="entry name" value="GH13_cat_dom"/>
</dbReference>
<dbReference type="GO" id="GO:0016052">
    <property type="term" value="P:carbohydrate catabolic process"/>
    <property type="evidence" value="ECO:0007669"/>
    <property type="project" value="InterPro"/>
</dbReference>
<name>A0A8H7U967_9FUNG</name>
<keyword evidence="6 20" id="KW-0732">Signal</keyword>
<evidence type="ECO:0000256" key="9">
    <source>
        <dbReference type="ARBA" id="ARBA00023157"/>
    </source>
</evidence>
<gene>
    <name evidence="22" type="ORF">INT44_007005</name>
</gene>
<dbReference type="OrthoDB" id="1740265at2759"/>
<sequence length="467" mass="50836">MKSVLYLAASSLLLLFSDAALVQKRAPTPLATTTADWKSRTIYQLLTDRFAKTDGSTDACSNLSGYCGGTYQGIINHLDYIAGMGFDAIWISPIPQNSDKGYHGYWATDFGSLNPNFGTSQDLKDLVNAAHDKNILVMLDVVANHAGIPSSSGDYTGYTFSSASQYHASCDIDYNNQTSVEQCWISGLPDIDTEDSNIVNTLYNVVGNWISTYGFDGLRIDTFKHVRKDFWPGYISSANVFATGEVLSGDASYVGPYQDYAPSLINYPLYYPINNAFAFKKAMSALANQITTNQNNFKDISVLTTFVDNHDNVRFLSQTSDTSLFKNALAFIIMTEGIPVYYYGSEQGFTGGSDPANREALWTSSYDTTSDLYKFTAKLIKDGRKKANGTVVADVDVQDSIYAFTRGSALVILNNQGNSATNSISVKVGAGISDGSKLTDIFTNTTVTVSGGTITYQLQNGLPSIFM</sequence>
<keyword evidence="12 19" id="KW-0326">Glycosidase</keyword>
<feature type="active site" description="Proton donor" evidence="13">
    <location>
        <position position="245"/>
    </location>
</feature>
<feature type="binding site" evidence="17">
    <location>
        <position position="145"/>
    </location>
    <ligand>
        <name>substrate</name>
    </ligand>
</feature>
<keyword evidence="8 15" id="KW-0106">Calcium</keyword>
<keyword evidence="9 16" id="KW-1015">Disulfide bond</keyword>
<dbReference type="InterPro" id="IPR013780">
    <property type="entry name" value="Glyco_hydro_b"/>
</dbReference>
<dbReference type="Gene3D" id="2.60.40.1180">
    <property type="entry name" value="Golgi alpha-mannosidase II"/>
    <property type="match status" value="1"/>
</dbReference>
<dbReference type="InterPro" id="IPR017853">
    <property type="entry name" value="GH"/>
</dbReference>
<dbReference type="Pfam" id="PF09260">
    <property type="entry name" value="A_amylase_dom_C"/>
    <property type="match status" value="1"/>
</dbReference>